<reference evidence="4" key="1">
    <citation type="submission" date="2017-04" db="EMBL/GenBank/DDBJ databases">
        <authorList>
            <person name="Varghese N."/>
            <person name="Submissions S."/>
        </authorList>
    </citation>
    <scope>NUCLEOTIDE SEQUENCE [LARGE SCALE GENOMIC DNA]</scope>
    <source>
        <strain evidence="4">K3S</strain>
    </source>
</reference>
<evidence type="ECO:0000313" key="3">
    <source>
        <dbReference type="EMBL" id="SMF27100.1"/>
    </source>
</evidence>
<dbReference type="HAMAP" id="MF_00048">
    <property type="entry name" value="UPF0102"/>
    <property type="match status" value="1"/>
</dbReference>
<dbReference type="InterPro" id="IPR011856">
    <property type="entry name" value="tRNA_endonuc-like_dom_sf"/>
</dbReference>
<dbReference type="NCBIfam" id="TIGR00252">
    <property type="entry name" value="YraN family protein"/>
    <property type="match status" value="1"/>
</dbReference>
<evidence type="ECO:0000313" key="4">
    <source>
        <dbReference type="Proteomes" id="UP000192906"/>
    </source>
</evidence>
<dbReference type="CDD" id="cd20736">
    <property type="entry name" value="PoNe_Nuclease"/>
    <property type="match status" value="1"/>
</dbReference>
<dbReference type="STRING" id="1519643.SAMN06295933_2611"/>
<dbReference type="RefSeq" id="WP_085102909.1">
    <property type="nucleotide sequence ID" value="NZ_FWZU01000004.1"/>
</dbReference>
<name>A0A1X7E4D4_9BACT</name>
<keyword evidence="3" id="KW-0540">Nuclease</keyword>
<proteinExistence type="inferred from homology"/>
<dbReference type="SUPFAM" id="SSF52980">
    <property type="entry name" value="Restriction endonuclease-like"/>
    <property type="match status" value="1"/>
</dbReference>
<dbReference type="AlphaFoldDB" id="A0A1X7E4D4"/>
<dbReference type="Pfam" id="PF02021">
    <property type="entry name" value="UPF0102"/>
    <property type="match status" value="1"/>
</dbReference>
<dbReference type="InterPro" id="IPR011335">
    <property type="entry name" value="Restrct_endonuc-II-like"/>
</dbReference>
<dbReference type="Proteomes" id="UP000192906">
    <property type="component" value="Unassembled WGS sequence"/>
</dbReference>
<dbReference type="OrthoDB" id="9794876at2"/>
<dbReference type="InterPro" id="IPR003509">
    <property type="entry name" value="UPF0102_YraN-like"/>
</dbReference>
<keyword evidence="4" id="KW-1185">Reference proteome</keyword>
<accession>A0A1X7E4D4</accession>
<dbReference type="EMBL" id="FWZU01000004">
    <property type="protein sequence ID" value="SMF27100.1"/>
    <property type="molecule type" value="Genomic_DNA"/>
</dbReference>
<dbReference type="Gene3D" id="3.40.1350.10">
    <property type="match status" value="1"/>
</dbReference>
<evidence type="ECO:0000256" key="2">
    <source>
        <dbReference type="HAMAP-Rule" id="MF_00048"/>
    </source>
</evidence>
<gene>
    <name evidence="3" type="ORF">SAMN06295933_2611</name>
</gene>
<dbReference type="GO" id="GO:0003676">
    <property type="term" value="F:nucleic acid binding"/>
    <property type="evidence" value="ECO:0007669"/>
    <property type="project" value="InterPro"/>
</dbReference>
<dbReference type="PANTHER" id="PTHR34039:SF1">
    <property type="entry name" value="UPF0102 PROTEIN YRAN"/>
    <property type="match status" value="1"/>
</dbReference>
<evidence type="ECO:0000256" key="1">
    <source>
        <dbReference type="ARBA" id="ARBA00006738"/>
    </source>
</evidence>
<keyword evidence="3" id="KW-0255">Endonuclease</keyword>
<dbReference type="GO" id="GO:0004519">
    <property type="term" value="F:endonuclease activity"/>
    <property type="evidence" value="ECO:0007669"/>
    <property type="project" value="UniProtKB-KW"/>
</dbReference>
<dbReference type="PANTHER" id="PTHR34039">
    <property type="entry name" value="UPF0102 PROTEIN YRAN"/>
    <property type="match status" value="1"/>
</dbReference>
<protein>
    <recommendedName>
        <fullName evidence="2">UPF0102 protein SAMN06295933_2611</fullName>
    </recommendedName>
</protein>
<comment type="similarity">
    <text evidence="1 2">Belongs to the UPF0102 family.</text>
</comment>
<keyword evidence="3" id="KW-0378">Hydrolase</keyword>
<sequence length="140" mass="15938">MSPRHLDFGEAGENFAACYLECRGFTVRHRNWRWRQWELDIICEDLPGPDGERDLVFVEVKTRAGSSVQKGVQAVTPAKCRKLVKAASHYLSAMDLWHRPCRFDLVIVNDAGNGMNAEHIKNAFEISDFMGSGNTAWQPW</sequence>
<organism evidence="3 4">
    <name type="scientific">Desulfovibrio gilichinskyi</name>
    <dbReference type="NCBI Taxonomy" id="1519643"/>
    <lineage>
        <taxon>Bacteria</taxon>
        <taxon>Pseudomonadati</taxon>
        <taxon>Thermodesulfobacteriota</taxon>
        <taxon>Desulfovibrionia</taxon>
        <taxon>Desulfovibrionales</taxon>
        <taxon>Desulfovibrionaceae</taxon>
        <taxon>Desulfovibrio</taxon>
    </lineage>
</organism>